<proteinExistence type="predicted"/>
<name>A0ABN2TRY1_9MICO</name>
<feature type="region of interest" description="Disordered" evidence="1">
    <location>
        <begin position="75"/>
        <end position="109"/>
    </location>
</feature>
<sequence>MPSWLIASGSRAKNATTMYVRPVRPKRWRYESVGDTRAAPVLVAGARQRVRAYPPNRPRRIPVQAPVYGTAVLLRPAPTADGGHPGRGRKGTSPQSGSWWATRRLGEVR</sequence>
<evidence type="ECO:0000313" key="2">
    <source>
        <dbReference type="EMBL" id="GAA2019166.1"/>
    </source>
</evidence>
<reference evidence="2 3" key="1">
    <citation type="journal article" date="2019" name="Int. J. Syst. Evol. Microbiol.">
        <title>The Global Catalogue of Microorganisms (GCM) 10K type strain sequencing project: providing services to taxonomists for standard genome sequencing and annotation.</title>
        <authorList>
            <consortium name="The Broad Institute Genomics Platform"/>
            <consortium name="The Broad Institute Genome Sequencing Center for Infectious Disease"/>
            <person name="Wu L."/>
            <person name="Ma J."/>
        </authorList>
    </citation>
    <scope>NUCLEOTIDE SEQUENCE [LARGE SCALE GENOMIC DNA]</scope>
    <source>
        <strain evidence="2 3">JCM 14283</strain>
    </source>
</reference>
<keyword evidence="3" id="KW-1185">Reference proteome</keyword>
<dbReference type="EMBL" id="BAAANB010000001">
    <property type="protein sequence ID" value="GAA2019166.1"/>
    <property type="molecule type" value="Genomic_DNA"/>
</dbReference>
<organism evidence="2 3">
    <name type="scientific">Terrabacter terrae</name>
    <dbReference type="NCBI Taxonomy" id="318434"/>
    <lineage>
        <taxon>Bacteria</taxon>
        <taxon>Bacillati</taxon>
        <taxon>Actinomycetota</taxon>
        <taxon>Actinomycetes</taxon>
        <taxon>Micrococcales</taxon>
        <taxon>Intrasporangiaceae</taxon>
        <taxon>Terrabacter</taxon>
    </lineage>
</organism>
<protein>
    <submittedName>
        <fullName evidence="2">Uncharacterized protein</fullName>
    </submittedName>
</protein>
<accession>A0ABN2TRY1</accession>
<comment type="caution">
    <text evidence="2">The sequence shown here is derived from an EMBL/GenBank/DDBJ whole genome shotgun (WGS) entry which is preliminary data.</text>
</comment>
<dbReference type="Proteomes" id="UP001501285">
    <property type="component" value="Unassembled WGS sequence"/>
</dbReference>
<gene>
    <name evidence="2" type="ORF">GCM10009740_04070</name>
</gene>
<evidence type="ECO:0000256" key="1">
    <source>
        <dbReference type="SAM" id="MobiDB-lite"/>
    </source>
</evidence>
<evidence type="ECO:0000313" key="3">
    <source>
        <dbReference type="Proteomes" id="UP001501285"/>
    </source>
</evidence>